<feature type="transmembrane region" description="Helical" evidence="7">
    <location>
        <begin position="90"/>
        <end position="110"/>
    </location>
</feature>
<evidence type="ECO:0000313" key="10">
    <source>
        <dbReference type="Proteomes" id="UP000008792"/>
    </source>
</evidence>
<comment type="catalytic activity">
    <reaction evidence="7">
        <text>L-cysteinyl-[protein] + hexadecanoyl-CoA = S-hexadecanoyl-L-cysteinyl-[protein] + CoA</text>
        <dbReference type="Rhea" id="RHEA:36683"/>
        <dbReference type="Rhea" id="RHEA-COMP:10131"/>
        <dbReference type="Rhea" id="RHEA-COMP:11032"/>
        <dbReference type="ChEBI" id="CHEBI:29950"/>
        <dbReference type="ChEBI" id="CHEBI:57287"/>
        <dbReference type="ChEBI" id="CHEBI:57379"/>
        <dbReference type="ChEBI" id="CHEBI:74151"/>
        <dbReference type="EC" id="2.3.1.225"/>
    </reaction>
</comment>
<evidence type="ECO:0000256" key="4">
    <source>
        <dbReference type="ARBA" id="ARBA00022989"/>
    </source>
</evidence>
<evidence type="ECO:0000313" key="9">
    <source>
        <dbReference type="EMBL" id="KRF80454.1"/>
    </source>
</evidence>
<accession>A0A0Q9W7I1</accession>
<dbReference type="EMBL" id="CH940648">
    <property type="protein sequence ID" value="KRF80454.1"/>
    <property type="molecule type" value="Genomic_DNA"/>
</dbReference>
<keyword evidence="10" id="KW-1185">Reference proteome</keyword>
<dbReference type="EC" id="2.3.1.225" evidence="7"/>
<feature type="domain" description="Palmitoyltransferase DHHC" evidence="8">
    <location>
        <begin position="42"/>
        <end position="147"/>
    </location>
</feature>
<keyword evidence="2 7" id="KW-0808">Transferase</keyword>
<dbReference type="OrthoDB" id="302728at2759"/>
<evidence type="ECO:0000256" key="1">
    <source>
        <dbReference type="ARBA" id="ARBA00004141"/>
    </source>
</evidence>
<evidence type="ECO:0000256" key="5">
    <source>
        <dbReference type="ARBA" id="ARBA00023136"/>
    </source>
</evidence>
<keyword evidence="6 7" id="KW-0012">Acyltransferase</keyword>
<comment type="domain">
    <text evidence="7">The DHHC domain is required for palmitoyltransferase activity.</text>
</comment>
<gene>
    <name evidence="9" type="primary">Dvir\GJ19939</name>
    <name evidence="9" type="ORF">Dvir_GJ19939</name>
</gene>
<evidence type="ECO:0000256" key="7">
    <source>
        <dbReference type="RuleBase" id="RU079119"/>
    </source>
</evidence>
<proteinExistence type="inferred from homology"/>
<reference evidence="9 10" key="1">
    <citation type="journal article" date="2007" name="Nature">
        <title>Evolution of genes and genomes on the Drosophila phylogeny.</title>
        <authorList>
            <consortium name="Drosophila 12 Genomes Consortium"/>
            <person name="Clark A.G."/>
            <person name="Eisen M.B."/>
            <person name="Smith D.R."/>
            <person name="Bergman C.M."/>
            <person name="Oliver B."/>
            <person name="Markow T.A."/>
            <person name="Kaufman T.C."/>
            <person name="Kellis M."/>
            <person name="Gelbart W."/>
            <person name="Iyer V.N."/>
            <person name="Pollard D.A."/>
            <person name="Sackton T.B."/>
            <person name="Larracuente A.M."/>
            <person name="Singh N.D."/>
            <person name="Abad J.P."/>
            <person name="Abt D.N."/>
            <person name="Adryan B."/>
            <person name="Aguade M."/>
            <person name="Akashi H."/>
            <person name="Anderson W.W."/>
            <person name="Aquadro C.F."/>
            <person name="Ardell D.H."/>
            <person name="Arguello R."/>
            <person name="Artieri C.G."/>
            <person name="Barbash D.A."/>
            <person name="Barker D."/>
            <person name="Barsanti P."/>
            <person name="Batterham P."/>
            <person name="Batzoglou S."/>
            <person name="Begun D."/>
            <person name="Bhutkar A."/>
            <person name="Blanco E."/>
            <person name="Bosak S.A."/>
            <person name="Bradley R.K."/>
            <person name="Brand A.D."/>
            <person name="Brent M.R."/>
            <person name="Brooks A.N."/>
            <person name="Brown R.H."/>
            <person name="Butlin R.K."/>
            <person name="Caggese C."/>
            <person name="Calvi B.R."/>
            <person name="Bernardo de Carvalho A."/>
            <person name="Caspi A."/>
            <person name="Castrezana S."/>
            <person name="Celniker S.E."/>
            <person name="Chang J.L."/>
            <person name="Chapple C."/>
            <person name="Chatterji S."/>
            <person name="Chinwalla A."/>
            <person name="Civetta A."/>
            <person name="Clifton S.W."/>
            <person name="Comeron J.M."/>
            <person name="Costello J.C."/>
            <person name="Coyne J.A."/>
            <person name="Daub J."/>
            <person name="David R.G."/>
            <person name="Delcher A.L."/>
            <person name="Delehaunty K."/>
            <person name="Do C.B."/>
            <person name="Ebling H."/>
            <person name="Edwards K."/>
            <person name="Eickbush T."/>
            <person name="Evans J.D."/>
            <person name="Filipski A."/>
            <person name="Findeiss S."/>
            <person name="Freyhult E."/>
            <person name="Fulton L."/>
            <person name="Fulton R."/>
            <person name="Garcia A.C."/>
            <person name="Gardiner A."/>
            <person name="Garfield D.A."/>
            <person name="Garvin B.E."/>
            <person name="Gibson G."/>
            <person name="Gilbert D."/>
            <person name="Gnerre S."/>
            <person name="Godfrey J."/>
            <person name="Good R."/>
            <person name="Gotea V."/>
            <person name="Gravely B."/>
            <person name="Greenberg A.J."/>
            <person name="Griffiths-Jones S."/>
            <person name="Gross S."/>
            <person name="Guigo R."/>
            <person name="Gustafson E.A."/>
            <person name="Haerty W."/>
            <person name="Hahn M.W."/>
            <person name="Halligan D.L."/>
            <person name="Halpern A.L."/>
            <person name="Halter G.M."/>
            <person name="Han M.V."/>
            <person name="Heger A."/>
            <person name="Hillier L."/>
            <person name="Hinrichs A.S."/>
            <person name="Holmes I."/>
            <person name="Hoskins R.A."/>
            <person name="Hubisz M.J."/>
            <person name="Hultmark D."/>
            <person name="Huntley M.A."/>
            <person name="Jaffe D.B."/>
            <person name="Jagadeeshan S."/>
            <person name="Jeck W.R."/>
            <person name="Johnson J."/>
            <person name="Jones C.D."/>
            <person name="Jordan W.C."/>
            <person name="Karpen G.H."/>
            <person name="Kataoka E."/>
            <person name="Keightley P.D."/>
            <person name="Kheradpour P."/>
            <person name="Kirkness E.F."/>
            <person name="Koerich L.B."/>
            <person name="Kristiansen K."/>
            <person name="Kudrna D."/>
            <person name="Kulathinal R.J."/>
            <person name="Kumar S."/>
            <person name="Kwok R."/>
            <person name="Lander E."/>
            <person name="Langley C.H."/>
            <person name="Lapoint R."/>
            <person name="Lazzaro B.P."/>
            <person name="Lee S.J."/>
            <person name="Levesque L."/>
            <person name="Li R."/>
            <person name="Lin C.F."/>
            <person name="Lin M.F."/>
            <person name="Lindblad-Toh K."/>
            <person name="Llopart A."/>
            <person name="Long M."/>
            <person name="Low L."/>
            <person name="Lozovsky E."/>
            <person name="Lu J."/>
            <person name="Luo M."/>
            <person name="Machado C.A."/>
            <person name="Makalowski W."/>
            <person name="Marzo M."/>
            <person name="Matsuda M."/>
            <person name="Matzkin L."/>
            <person name="McAllister B."/>
            <person name="McBride C.S."/>
            <person name="McKernan B."/>
            <person name="McKernan K."/>
            <person name="Mendez-Lago M."/>
            <person name="Minx P."/>
            <person name="Mollenhauer M.U."/>
            <person name="Montooth K."/>
            <person name="Mount S.M."/>
            <person name="Mu X."/>
            <person name="Myers E."/>
            <person name="Negre B."/>
            <person name="Newfeld S."/>
            <person name="Nielsen R."/>
            <person name="Noor M.A."/>
            <person name="O'Grady P."/>
            <person name="Pachter L."/>
            <person name="Papaceit M."/>
            <person name="Parisi M.J."/>
            <person name="Parisi M."/>
            <person name="Parts L."/>
            <person name="Pedersen J.S."/>
            <person name="Pesole G."/>
            <person name="Phillippy A.M."/>
            <person name="Ponting C.P."/>
            <person name="Pop M."/>
            <person name="Porcelli D."/>
            <person name="Powell J.R."/>
            <person name="Prohaska S."/>
            <person name="Pruitt K."/>
            <person name="Puig M."/>
            <person name="Quesneville H."/>
            <person name="Ram K.R."/>
            <person name="Rand D."/>
            <person name="Rasmussen M.D."/>
            <person name="Reed L.K."/>
            <person name="Reenan R."/>
            <person name="Reily A."/>
            <person name="Remington K.A."/>
            <person name="Rieger T.T."/>
            <person name="Ritchie M.G."/>
            <person name="Robin C."/>
            <person name="Rogers Y.H."/>
            <person name="Rohde C."/>
            <person name="Rozas J."/>
            <person name="Rubenfield M.J."/>
            <person name="Ruiz A."/>
            <person name="Russo S."/>
            <person name="Salzberg S.L."/>
            <person name="Sanchez-Gracia A."/>
            <person name="Saranga D.J."/>
            <person name="Sato H."/>
            <person name="Schaeffer S.W."/>
            <person name="Schatz M.C."/>
            <person name="Schlenke T."/>
            <person name="Schwartz R."/>
            <person name="Segarra C."/>
            <person name="Singh R.S."/>
            <person name="Sirot L."/>
            <person name="Sirota M."/>
            <person name="Sisneros N.B."/>
            <person name="Smith C.D."/>
            <person name="Smith T.F."/>
            <person name="Spieth J."/>
            <person name="Stage D.E."/>
            <person name="Stark A."/>
            <person name="Stephan W."/>
            <person name="Strausberg R.L."/>
            <person name="Strempel S."/>
            <person name="Sturgill D."/>
            <person name="Sutton G."/>
            <person name="Sutton G.G."/>
            <person name="Tao W."/>
            <person name="Teichmann S."/>
            <person name="Tobari Y.N."/>
            <person name="Tomimura Y."/>
            <person name="Tsolas J.M."/>
            <person name="Valente V.L."/>
            <person name="Venter E."/>
            <person name="Venter J.C."/>
            <person name="Vicario S."/>
            <person name="Vieira F.G."/>
            <person name="Vilella A.J."/>
            <person name="Villasante A."/>
            <person name="Walenz B."/>
            <person name="Wang J."/>
            <person name="Wasserman M."/>
            <person name="Watts T."/>
            <person name="Wilson D."/>
            <person name="Wilson R.K."/>
            <person name="Wing R.A."/>
            <person name="Wolfner M.F."/>
            <person name="Wong A."/>
            <person name="Wong G.K."/>
            <person name="Wu C.I."/>
            <person name="Wu G."/>
            <person name="Yamamoto D."/>
            <person name="Yang H.P."/>
            <person name="Yang S.P."/>
            <person name="Yorke J.A."/>
            <person name="Yoshida K."/>
            <person name="Zdobnov E."/>
            <person name="Zhang P."/>
            <person name="Zhang Y."/>
            <person name="Zimin A.V."/>
            <person name="Baldwin J."/>
            <person name="Abdouelleil A."/>
            <person name="Abdulkadir J."/>
            <person name="Abebe A."/>
            <person name="Abera B."/>
            <person name="Abreu J."/>
            <person name="Acer S.C."/>
            <person name="Aftuck L."/>
            <person name="Alexander A."/>
            <person name="An P."/>
            <person name="Anderson E."/>
            <person name="Anderson S."/>
            <person name="Arachi H."/>
            <person name="Azer M."/>
            <person name="Bachantsang P."/>
            <person name="Barry A."/>
            <person name="Bayul T."/>
            <person name="Berlin A."/>
            <person name="Bessette D."/>
            <person name="Bloom T."/>
            <person name="Blye J."/>
            <person name="Boguslavskiy L."/>
            <person name="Bonnet C."/>
            <person name="Boukhgalter B."/>
            <person name="Bourzgui I."/>
            <person name="Brown A."/>
            <person name="Cahill P."/>
            <person name="Channer S."/>
            <person name="Cheshatsang Y."/>
            <person name="Chuda L."/>
            <person name="Citroen M."/>
            <person name="Collymore A."/>
            <person name="Cooke P."/>
            <person name="Costello M."/>
            <person name="D'Aco K."/>
            <person name="Daza R."/>
            <person name="De Haan G."/>
            <person name="DeGray S."/>
            <person name="DeMaso C."/>
            <person name="Dhargay N."/>
            <person name="Dooley K."/>
            <person name="Dooley E."/>
            <person name="Doricent M."/>
            <person name="Dorje P."/>
            <person name="Dorjee K."/>
            <person name="Dupes A."/>
            <person name="Elong R."/>
            <person name="Falk J."/>
            <person name="Farina A."/>
            <person name="Faro S."/>
            <person name="Ferguson D."/>
            <person name="Fisher S."/>
            <person name="Foley C.D."/>
            <person name="Franke A."/>
            <person name="Friedrich D."/>
            <person name="Gadbois L."/>
            <person name="Gearin G."/>
            <person name="Gearin C.R."/>
            <person name="Giannoukos G."/>
            <person name="Goode T."/>
            <person name="Graham J."/>
            <person name="Grandbois E."/>
            <person name="Grewal S."/>
            <person name="Gyaltsen K."/>
            <person name="Hafez N."/>
            <person name="Hagos B."/>
            <person name="Hall J."/>
            <person name="Henson C."/>
            <person name="Hollinger A."/>
            <person name="Honan T."/>
            <person name="Huard M.D."/>
            <person name="Hughes L."/>
            <person name="Hurhula B."/>
            <person name="Husby M.E."/>
            <person name="Kamat A."/>
            <person name="Kanga B."/>
            <person name="Kashin S."/>
            <person name="Khazanovich D."/>
            <person name="Kisner P."/>
            <person name="Lance K."/>
            <person name="Lara M."/>
            <person name="Lee W."/>
            <person name="Lennon N."/>
            <person name="Letendre F."/>
            <person name="LeVine R."/>
            <person name="Lipovsky A."/>
            <person name="Liu X."/>
            <person name="Liu J."/>
            <person name="Liu S."/>
            <person name="Lokyitsang T."/>
            <person name="Lokyitsang Y."/>
            <person name="Lubonja R."/>
            <person name="Lui A."/>
            <person name="MacDonald P."/>
            <person name="Magnisalis V."/>
            <person name="Maru K."/>
            <person name="Matthews C."/>
            <person name="McCusker W."/>
            <person name="McDonough S."/>
            <person name="Mehta T."/>
            <person name="Meldrim J."/>
            <person name="Meneus L."/>
            <person name="Mihai O."/>
            <person name="Mihalev A."/>
            <person name="Mihova T."/>
            <person name="Mittelman R."/>
            <person name="Mlenga V."/>
            <person name="Montmayeur A."/>
            <person name="Mulrain L."/>
            <person name="Navidi A."/>
            <person name="Naylor J."/>
            <person name="Negash T."/>
            <person name="Nguyen T."/>
            <person name="Nguyen N."/>
            <person name="Nicol R."/>
            <person name="Norbu C."/>
            <person name="Norbu N."/>
            <person name="Novod N."/>
            <person name="O'Neill B."/>
            <person name="Osman S."/>
            <person name="Markiewicz E."/>
            <person name="Oyono O.L."/>
            <person name="Patti C."/>
            <person name="Phunkhang P."/>
            <person name="Pierre F."/>
            <person name="Priest M."/>
            <person name="Raghuraman S."/>
            <person name="Rege F."/>
            <person name="Reyes R."/>
            <person name="Rise C."/>
            <person name="Rogov P."/>
            <person name="Ross K."/>
            <person name="Ryan E."/>
            <person name="Settipalli S."/>
            <person name="Shea T."/>
            <person name="Sherpa N."/>
            <person name="Shi L."/>
            <person name="Shih D."/>
            <person name="Sparrow T."/>
            <person name="Spaulding J."/>
            <person name="Stalker J."/>
            <person name="Stange-Thomann N."/>
            <person name="Stavropoulos S."/>
            <person name="Stone C."/>
            <person name="Strader C."/>
            <person name="Tesfaye S."/>
            <person name="Thomson T."/>
            <person name="Thoulutsang Y."/>
            <person name="Thoulutsang D."/>
            <person name="Topham K."/>
            <person name="Topping I."/>
            <person name="Tsamla T."/>
            <person name="Vassiliev H."/>
            <person name="Vo A."/>
            <person name="Wangchuk T."/>
            <person name="Wangdi T."/>
            <person name="Weiand M."/>
            <person name="Wilkinson J."/>
            <person name="Wilson A."/>
            <person name="Yadav S."/>
            <person name="Young G."/>
            <person name="Yu Q."/>
            <person name="Zembek L."/>
            <person name="Zhong D."/>
            <person name="Zimmer A."/>
            <person name="Zwirko Z."/>
            <person name="Jaffe D.B."/>
            <person name="Alvarez P."/>
            <person name="Brockman W."/>
            <person name="Butler J."/>
            <person name="Chin C."/>
            <person name="Gnerre S."/>
            <person name="Grabherr M."/>
            <person name="Kleber M."/>
            <person name="Mauceli E."/>
            <person name="MacCallum I."/>
        </authorList>
    </citation>
    <scope>NUCLEOTIDE SEQUENCE [LARGE SCALE GENOMIC DNA]</scope>
    <source>
        <strain evidence="10">Tucson 15010-1051.87</strain>
    </source>
</reference>
<keyword evidence="4 7" id="KW-1133">Transmembrane helix</keyword>
<comment type="subcellular location">
    <subcellularLocation>
        <location evidence="1">Membrane</location>
        <topology evidence="1">Multi-pass membrane protein</topology>
    </subcellularLocation>
</comment>
<dbReference type="AlphaFoldDB" id="A0A0Q9W7I1"/>
<protein>
    <recommendedName>
        <fullName evidence="7">Palmitoyltransferase</fullName>
        <ecNumber evidence="7">2.3.1.225</ecNumber>
    </recommendedName>
</protein>
<evidence type="ECO:0000256" key="2">
    <source>
        <dbReference type="ARBA" id="ARBA00022679"/>
    </source>
</evidence>
<dbReference type="InterPro" id="IPR039859">
    <property type="entry name" value="PFA4/ZDH16/20/ERF2-like"/>
</dbReference>
<dbReference type="InterPro" id="IPR001594">
    <property type="entry name" value="Palmitoyltrfase_DHHC"/>
</dbReference>
<keyword evidence="3 7" id="KW-0812">Transmembrane</keyword>
<keyword evidence="5 7" id="KW-0472">Membrane</keyword>
<sequence>MAIFLLFNIKGNMIACMLIDTSVDHEHVKAPPDSEAVRLGWRHCTTCDRLAPPRSWHCKICGVCILRRDHHCIFMGCCIGQQNMRHFMCFTFYLFIATVYAMAYELYYVFASYIEELKILSALRKQLWGPFVWCFNYFEIALKITFLLKMLSFIGAGIALGYFVPLVLRGEVKANRGKQHNYNCGIYENLKSVFGQRMYFVWISPLLRSELPNDSYILKNDDSGKIK</sequence>
<dbReference type="GO" id="GO:0016020">
    <property type="term" value="C:membrane"/>
    <property type="evidence" value="ECO:0007669"/>
    <property type="project" value="UniProtKB-SubCell"/>
</dbReference>
<comment type="similarity">
    <text evidence="7">Belongs to the DHHC palmitoyltransferase family.</text>
</comment>
<evidence type="ECO:0000256" key="6">
    <source>
        <dbReference type="ARBA" id="ARBA00023315"/>
    </source>
</evidence>
<organism evidence="9 10">
    <name type="scientific">Drosophila virilis</name>
    <name type="common">Fruit fly</name>
    <dbReference type="NCBI Taxonomy" id="7244"/>
    <lineage>
        <taxon>Eukaryota</taxon>
        <taxon>Metazoa</taxon>
        <taxon>Ecdysozoa</taxon>
        <taxon>Arthropoda</taxon>
        <taxon>Hexapoda</taxon>
        <taxon>Insecta</taxon>
        <taxon>Pterygota</taxon>
        <taxon>Neoptera</taxon>
        <taxon>Endopterygota</taxon>
        <taxon>Diptera</taxon>
        <taxon>Brachycera</taxon>
        <taxon>Muscomorpha</taxon>
        <taxon>Ephydroidea</taxon>
        <taxon>Drosophilidae</taxon>
        <taxon>Drosophila</taxon>
    </lineage>
</organism>
<dbReference type="PROSITE" id="PS50216">
    <property type="entry name" value="DHHC"/>
    <property type="match status" value="1"/>
</dbReference>
<name>A0A0Q9W7I1_DROVI</name>
<feature type="transmembrane region" description="Helical" evidence="7">
    <location>
        <begin position="146"/>
        <end position="168"/>
    </location>
</feature>
<dbReference type="PANTHER" id="PTHR12246">
    <property type="entry name" value="PALMITOYLTRANSFERASE ZDHHC16"/>
    <property type="match status" value="1"/>
</dbReference>
<dbReference type="GO" id="GO:0019706">
    <property type="term" value="F:protein-cysteine S-palmitoyltransferase activity"/>
    <property type="evidence" value="ECO:0007669"/>
    <property type="project" value="UniProtKB-EC"/>
</dbReference>
<evidence type="ECO:0000256" key="3">
    <source>
        <dbReference type="ARBA" id="ARBA00022692"/>
    </source>
</evidence>
<dbReference type="Pfam" id="PF01529">
    <property type="entry name" value="DHHC"/>
    <property type="match status" value="1"/>
</dbReference>
<dbReference type="Proteomes" id="UP000008792">
    <property type="component" value="Unassembled WGS sequence"/>
</dbReference>
<evidence type="ECO:0000259" key="8">
    <source>
        <dbReference type="Pfam" id="PF01529"/>
    </source>
</evidence>